<dbReference type="InterPro" id="IPR036397">
    <property type="entry name" value="RNaseH_sf"/>
</dbReference>
<protein>
    <submittedName>
        <fullName evidence="1">Integrase catalytic domain-containing protein</fullName>
    </submittedName>
</protein>
<comment type="caution">
    <text evidence="1">The sequence shown here is derived from an EMBL/GenBank/DDBJ whole genome shotgun (WGS) entry which is preliminary data.</text>
</comment>
<name>A0A8X6YEM9_9ARAC</name>
<organism evidence="1 2">
    <name type="scientific">Trichonephila inaurata madagascariensis</name>
    <dbReference type="NCBI Taxonomy" id="2747483"/>
    <lineage>
        <taxon>Eukaryota</taxon>
        <taxon>Metazoa</taxon>
        <taxon>Ecdysozoa</taxon>
        <taxon>Arthropoda</taxon>
        <taxon>Chelicerata</taxon>
        <taxon>Arachnida</taxon>
        <taxon>Araneae</taxon>
        <taxon>Araneomorphae</taxon>
        <taxon>Entelegynae</taxon>
        <taxon>Araneoidea</taxon>
        <taxon>Nephilidae</taxon>
        <taxon>Trichonephila</taxon>
        <taxon>Trichonephila inaurata</taxon>
    </lineage>
</organism>
<sequence length="161" mass="19068">MWKQVRVKYCILKARQTIWSRQKRCITSRRLNSNPGNQVISPLPDVRVTDFAVVGTDFAEPFFFKDSDAEQYILLITCTVTRSVRLELVGIMTTDIFLLALRRFIARRGLCFKVILNNARMFKRSELVLQQMWKCYTMQIKTNYYIIKRPVQLLHNLEIQD</sequence>
<dbReference type="Gene3D" id="3.30.420.10">
    <property type="entry name" value="Ribonuclease H-like superfamily/Ribonuclease H"/>
    <property type="match status" value="1"/>
</dbReference>
<dbReference type="EMBL" id="BMAV01017526">
    <property type="protein sequence ID" value="GFY69283.1"/>
    <property type="molecule type" value="Genomic_DNA"/>
</dbReference>
<dbReference type="PANTHER" id="PTHR47331">
    <property type="entry name" value="PHD-TYPE DOMAIN-CONTAINING PROTEIN"/>
    <property type="match status" value="1"/>
</dbReference>
<dbReference type="GO" id="GO:0003676">
    <property type="term" value="F:nucleic acid binding"/>
    <property type="evidence" value="ECO:0007669"/>
    <property type="project" value="InterPro"/>
</dbReference>
<reference evidence="1" key="1">
    <citation type="submission" date="2020-08" db="EMBL/GenBank/DDBJ databases">
        <title>Multicomponent nature underlies the extraordinary mechanical properties of spider dragline silk.</title>
        <authorList>
            <person name="Kono N."/>
            <person name="Nakamura H."/>
            <person name="Mori M."/>
            <person name="Yoshida Y."/>
            <person name="Ohtoshi R."/>
            <person name="Malay A.D."/>
            <person name="Moran D.A.P."/>
            <person name="Tomita M."/>
            <person name="Numata K."/>
            <person name="Arakawa K."/>
        </authorList>
    </citation>
    <scope>NUCLEOTIDE SEQUENCE</scope>
</reference>
<gene>
    <name evidence="1" type="primary">AVEN_160404_1</name>
    <name evidence="1" type="ORF">TNIN_151781</name>
</gene>
<keyword evidence="2" id="KW-1185">Reference proteome</keyword>
<evidence type="ECO:0000313" key="2">
    <source>
        <dbReference type="Proteomes" id="UP000886998"/>
    </source>
</evidence>
<dbReference type="Proteomes" id="UP000886998">
    <property type="component" value="Unassembled WGS sequence"/>
</dbReference>
<dbReference type="AlphaFoldDB" id="A0A8X6YEM9"/>
<evidence type="ECO:0000313" key="1">
    <source>
        <dbReference type="EMBL" id="GFY69283.1"/>
    </source>
</evidence>
<proteinExistence type="predicted"/>
<accession>A0A8X6YEM9</accession>